<keyword evidence="1" id="KW-0812">Transmembrane</keyword>
<sequence>MKIAPPAAVSGAVIFGMTPAQWITTLTLVYLLMSIGLLIPKYWATLKGWYEAWKAKRQAKKQVKALKAEEEKNGTE</sequence>
<evidence type="ECO:0000313" key="2">
    <source>
        <dbReference type="EMBL" id="XAI70042.1"/>
    </source>
</evidence>
<keyword evidence="1" id="KW-0472">Membrane</keyword>
<accession>A0AAU6W0A7</accession>
<protein>
    <submittedName>
        <fullName evidence="2">Holin</fullName>
    </submittedName>
</protein>
<name>A0AAU6W0A7_9CAUD</name>
<keyword evidence="1" id="KW-1133">Transmembrane helix</keyword>
<proteinExistence type="predicted"/>
<reference evidence="2" key="1">
    <citation type="journal article" date="2024" name="J. Gen. Virol.">
        <title>Novel phages of Pseudomonas syringae unveil numerous potential auxiliary metabolic genes.</title>
        <authorList>
            <person name="Feltin C."/>
            <person name="Garneau J.R."/>
            <person name="Morris C.E."/>
            <person name="Berard A."/>
            <person name="Torres-Barcelo C."/>
        </authorList>
    </citation>
    <scope>NUCLEOTIDE SEQUENCE</scope>
</reference>
<feature type="transmembrane region" description="Helical" evidence="1">
    <location>
        <begin position="20"/>
        <end position="39"/>
    </location>
</feature>
<organism evidence="2">
    <name type="scientific">Pseudomonas phage Nican01</name>
    <dbReference type="NCBI Taxonomy" id="3138540"/>
    <lineage>
        <taxon>Viruses</taxon>
        <taxon>Duplodnaviria</taxon>
        <taxon>Heunggongvirae</taxon>
        <taxon>Uroviricota</taxon>
        <taxon>Caudoviricetes</taxon>
        <taxon>Nickievirus</taxon>
    </lineage>
</organism>
<dbReference type="EMBL" id="PP179318">
    <property type="protein sequence ID" value="XAI70042.1"/>
    <property type="molecule type" value="Genomic_DNA"/>
</dbReference>
<gene>
    <name evidence="2" type="ORF">Nican01_00029</name>
</gene>
<evidence type="ECO:0000256" key="1">
    <source>
        <dbReference type="SAM" id="Phobius"/>
    </source>
</evidence>